<keyword evidence="3" id="KW-0479">Metal-binding</keyword>
<dbReference type="InterPro" id="IPR020084">
    <property type="entry name" value="NUDIX_hydrolase_CS"/>
</dbReference>
<evidence type="ECO:0000256" key="4">
    <source>
        <dbReference type="ARBA" id="ARBA00022801"/>
    </source>
</evidence>
<comment type="caution">
    <text evidence="7">The sequence shown here is derived from an EMBL/GenBank/DDBJ whole genome shotgun (WGS) entry which is preliminary data.</text>
</comment>
<dbReference type="RefSeq" id="XP_034013286.1">
    <property type="nucleotide sequence ID" value="XM_034154560.1"/>
</dbReference>
<evidence type="ECO:0000256" key="1">
    <source>
        <dbReference type="ARBA" id="ARBA00001946"/>
    </source>
</evidence>
<gene>
    <name evidence="7" type="ORF">DIURU_001961</name>
</gene>
<dbReference type="PROSITE" id="PS51462">
    <property type="entry name" value="NUDIX"/>
    <property type="match status" value="1"/>
</dbReference>
<name>A0A642URY7_DIURU</name>
<evidence type="ECO:0000256" key="5">
    <source>
        <dbReference type="ARBA" id="ARBA00022842"/>
    </source>
</evidence>
<reference evidence="7 8" key="1">
    <citation type="submission" date="2019-07" db="EMBL/GenBank/DDBJ databases">
        <title>Genome assembly of two rare yeast pathogens: Diutina rugosa and Trichomonascus ciferrii.</title>
        <authorList>
            <person name="Mixao V."/>
            <person name="Saus E."/>
            <person name="Hansen A."/>
            <person name="Lass-Flor C."/>
            <person name="Gabaldon T."/>
        </authorList>
    </citation>
    <scope>NUCLEOTIDE SEQUENCE [LARGE SCALE GENOMIC DNA]</scope>
    <source>
        <strain evidence="7 8">CBS 613</strain>
    </source>
</reference>
<keyword evidence="8" id="KW-1185">Reference proteome</keyword>
<dbReference type="InterPro" id="IPR015797">
    <property type="entry name" value="NUDIX_hydrolase-like_dom_sf"/>
</dbReference>
<evidence type="ECO:0000256" key="3">
    <source>
        <dbReference type="ARBA" id="ARBA00022723"/>
    </source>
</evidence>
<dbReference type="Proteomes" id="UP000449547">
    <property type="component" value="Unassembled WGS sequence"/>
</dbReference>
<dbReference type="CDD" id="cd18886">
    <property type="entry name" value="NUDIX_MutT_Nudt1"/>
    <property type="match status" value="1"/>
</dbReference>
<comment type="cofactor">
    <cofactor evidence="1">
        <name>Mg(2+)</name>
        <dbReference type="ChEBI" id="CHEBI:18420"/>
    </cofactor>
</comment>
<dbReference type="VEuPathDB" id="FungiDB:DIURU_001961"/>
<dbReference type="AlphaFoldDB" id="A0A642URY7"/>
<dbReference type="OMA" id="CMIREAN"/>
<dbReference type="PANTHER" id="PTHR43758">
    <property type="entry name" value="7,8-DIHYDRO-8-OXOGUANINE TRIPHOSPHATASE"/>
    <property type="match status" value="1"/>
</dbReference>
<accession>A0A642URY7</accession>
<dbReference type="PANTHER" id="PTHR43758:SF2">
    <property type="entry name" value="OXIDIZED PURINE NUCLEOSIDE TRIPHOSPHATE HYDROLASE"/>
    <property type="match status" value="1"/>
</dbReference>
<keyword evidence="4" id="KW-0378">Hydrolase</keyword>
<dbReference type="SUPFAM" id="SSF55811">
    <property type="entry name" value="Nudix"/>
    <property type="match status" value="1"/>
</dbReference>
<dbReference type="GO" id="GO:0016818">
    <property type="term" value="F:hydrolase activity, acting on acid anhydrides, in phosphorus-containing anhydrides"/>
    <property type="evidence" value="ECO:0007669"/>
    <property type="project" value="TreeGrafter"/>
</dbReference>
<dbReference type="GO" id="GO:0046872">
    <property type="term" value="F:metal ion binding"/>
    <property type="evidence" value="ECO:0007669"/>
    <property type="project" value="UniProtKB-KW"/>
</dbReference>
<sequence length="187" mass="21167">METEASLKYTLGFVWCCETDEVLLLNRLKAPWMGRWNGVGGKLDKGEPPLACIVRETEEETGLTLDTYEARGQLLWDSRNYTTPVFSAPQLMEVETSSEPTYVEVGGLYLFVAKVTKAQRDAYVTPRSLVEGILDWKPIAWITHPDNVGVVDNIRVFMTDILNGSANDVYQVTYRNNILINQTRTQN</sequence>
<dbReference type="PROSITE" id="PS00893">
    <property type="entry name" value="NUDIX_BOX"/>
    <property type="match status" value="1"/>
</dbReference>
<dbReference type="InterPro" id="IPR000086">
    <property type="entry name" value="NUDIX_hydrolase_dom"/>
</dbReference>
<dbReference type="OrthoDB" id="447842at2759"/>
<feature type="domain" description="Nudix hydrolase" evidence="6">
    <location>
        <begin position="1"/>
        <end position="163"/>
    </location>
</feature>
<keyword evidence="5" id="KW-0460">Magnesium</keyword>
<dbReference type="GeneID" id="54780612"/>
<protein>
    <recommendedName>
        <fullName evidence="6">Nudix hydrolase domain-containing protein</fullName>
    </recommendedName>
</protein>
<evidence type="ECO:0000313" key="8">
    <source>
        <dbReference type="Proteomes" id="UP000449547"/>
    </source>
</evidence>
<evidence type="ECO:0000259" key="6">
    <source>
        <dbReference type="PROSITE" id="PS51462"/>
    </source>
</evidence>
<evidence type="ECO:0000313" key="7">
    <source>
        <dbReference type="EMBL" id="KAA8904380.1"/>
    </source>
</evidence>
<dbReference type="EMBL" id="SWFT01000059">
    <property type="protein sequence ID" value="KAA8904380.1"/>
    <property type="molecule type" value="Genomic_DNA"/>
</dbReference>
<proteinExistence type="inferred from homology"/>
<organism evidence="7 8">
    <name type="scientific">Diutina rugosa</name>
    <name type="common">Yeast</name>
    <name type="synonym">Candida rugosa</name>
    <dbReference type="NCBI Taxonomy" id="5481"/>
    <lineage>
        <taxon>Eukaryota</taxon>
        <taxon>Fungi</taxon>
        <taxon>Dikarya</taxon>
        <taxon>Ascomycota</taxon>
        <taxon>Saccharomycotina</taxon>
        <taxon>Pichiomycetes</taxon>
        <taxon>Debaryomycetaceae</taxon>
        <taxon>Diutina</taxon>
    </lineage>
</organism>
<dbReference type="GO" id="GO:0005737">
    <property type="term" value="C:cytoplasm"/>
    <property type="evidence" value="ECO:0007669"/>
    <property type="project" value="TreeGrafter"/>
</dbReference>
<dbReference type="Pfam" id="PF00293">
    <property type="entry name" value="NUDIX"/>
    <property type="match status" value="1"/>
</dbReference>
<comment type="similarity">
    <text evidence="2">Belongs to the Nudix hydrolase family.</text>
</comment>
<dbReference type="Gene3D" id="3.90.79.10">
    <property type="entry name" value="Nucleoside Triphosphate Pyrophosphohydrolase"/>
    <property type="match status" value="1"/>
</dbReference>
<evidence type="ECO:0000256" key="2">
    <source>
        <dbReference type="ARBA" id="ARBA00005582"/>
    </source>
</evidence>